<evidence type="ECO:0000313" key="1">
    <source>
        <dbReference type="EMBL" id="CAB4265008.1"/>
    </source>
</evidence>
<accession>A0A6J5TRC8</accession>
<protein>
    <submittedName>
        <fullName evidence="1">Uncharacterized protein</fullName>
    </submittedName>
</protein>
<gene>
    <name evidence="1" type="ORF">CURHAP_LOCUS7033</name>
</gene>
<organism evidence="1 2">
    <name type="scientific">Prunus armeniaca</name>
    <name type="common">Apricot</name>
    <name type="synonym">Armeniaca vulgaris</name>
    <dbReference type="NCBI Taxonomy" id="36596"/>
    <lineage>
        <taxon>Eukaryota</taxon>
        <taxon>Viridiplantae</taxon>
        <taxon>Streptophyta</taxon>
        <taxon>Embryophyta</taxon>
        <taxon>Tracheophyta</taxon>
        <taxon>Spermatophyta</taxon>
        <taxon>Magnoliopsida</taxon>
        <taxon>eudicotyledons</taxon>
        <taxon>Gunneridae</taxon>
        <taxon>Pentapetalae</taxon>
        <taxon>rosids</taxon>
        <taxon>fabids</taxon>
        <taxon>Rosales</taxon>
        <taxon>Rosaceae</taxon>
        <taxon>Amygdaloideae</taxon>
        <taxon>Amygdaleae</taxon>
        <taxon>Prunus</taxon>
    </lineage>
</organism>
<sequence>MKYNVDAHSHLCRLIIPSNYDSYSEPHEKSLSLQEIQAYIKAENMSLEEPCLFSADWLLEQWRFQDSKANRAKLIY</sequence>
<reference evidence="1 2" key="1">
    <citation type="submission" date="2020-05" db="EMBL/GenBank/DDBJ databases">
        <authorList>
            <person name="Campoy J."/>
            <person name="Schneeberger K."/>
            <person name="Spophaly S."/>
        </authorList>
    </citation>
    <scope>NUCLEOTIDE SEQUENCE [LARGE SCALE GENOMIC DNA]</scope>
    <source>
        <strain evidence="1">PruArmRojPasFocal</strain>
    </source>
</reference>
<proteinExistence type="predicted"/>
<dbReference type="AlphaFoldDB" id="A0A6J5TRC8"/>
<evidence type="ECO:0000313" key="2">
    <source>
        <dbReference type="Proteomes" id="UP000507222"/>
    </source>
</evidence>
<name>A0A6J5TRC8_PRUAR</name>
<dbReference type="Proteomes" id="UP000507222">
    <property type="component" value="Unassembled WGS sequence"/>
</dbReference>
<dbReference type="EMBL" id="CAEKDK010000001">
    <property type="protein sequence ID" value="CAB4265008.1"/>
    <property type="molecule type" value="Genomic_DNA"/>
</dbReference>